<dbReference type="AlphaFoldDB" id="A0A1Q3FPL2"/>
<dbReference type="EMBL" id="GFDL01005505">
    <property type="protein sequence ID" value="JAV29540.1"/>
    <property type="molecule type" value="Transcribed_RNA"/>
</dbReference>
<proteinExistence type="predicted"/>
<name>A0A1Q3FPL2_CULTA</name>
<organism evidence="2">
    <name type="scientific">Culex tarsalis</name>
    <name type="common">Encephalitis mosquito</name>
    <dbReference type="NCBI Taxonomy" id="7177"/>
    <lineage>
        <taxon>Eukaryota</taxon>
        <taxon>Metazoa</taxon>
        <taxon>Ecdysozoa</taxon>
        <taxon>Arthropoda</taxon>
        <taxon>Hexapoda</taxon>
        <taxon>Insecta</taxon>
        <taxon>Pterygota</taxon>
        <taxon>Neoptera</taxon>
        <taxon>Endopterygota</taxon>
        <taxon>Diptera</taxon>
        <taxon>Nematocera</taxon>
        <taxon>Culicoidea</taxon>
        <taxon>Culicidae</taxon>
        <taxon>Culicinae</taxon>
        <taxon>Culicini</taxon>
        <taxon>Culex</taxon>
        <taxon>Culex</taxon>
    </lineage>
</organism>
<reference evidence="2" key="1">
    <citation type="submission" date="2017-01" db="EMBL/GenBank/DDBJ databases">
        <title>A deep insight into the sialotranscriptome of adult male and female Cluex tarsalis mosquitoes.</title>
        <authorList>
            <person name="Ribeiro J.M."/>
            <person name="Moreira F."/>
            <person name="Bernard K.A."/>
            <person name="Calvo E."/>
        </authorList>
    </citation>
    <scope>NUCLEOTIDE SEQUENCE</scope>
    <source>
        <strain evidence="2">Kern County</strain>
        <tissue evidence="2">Salivary glands</tissue>
    </source>
</reference>
<evidence type="ECO:0000256" key="1">
    <source>
        <dbReference type="SAM" id="SignalP"/>
    </source>
</evidence>
<feature type="chain" id="PRO_5012501608" evidence="1">
    <location>
        <begin position="23"/>
        <end position="174"/>
    </location>
</feature>
<protein>
    <submittedName>
        <fullName evidence="2">Putative conserved secreted protein</fullName>
    </submittedName>
</protein>
<sequence length="174" mass="20386">MFVEVLIGAWIFPVLIIPHVQTVPTDCVTIKSLATGSYLELDDSFDDLRTHVTLGGLDLWNILPAEDDQERWFRIQHIEPYQDLYAASEQYEYSEDLRQVFTWANGVSVRHGYWDITELETVVGNGTRFLIRNTFYNEYLCAAHERVFAWRKHANIDDSSFVWEIQSCDQEQFL</sequence>
<accession>A0A1Q3FPL2</accession>
<keyword evidence="1" id="KW-0732">Signal</keyword>
<feature type="signal peptide" evidence="1">
    <location>
        <begin position="1"/>
        <end position="22"/>
    </location>
</feature>
<evidence type="ECO:0000313" key="2">
    <source>
        <dbReference type="EMBL" id="JAV29540.1"/>
    </source>
</evidence>